<dbReference type="HOGENOM" id="CLU_009583_2_1_2"/>
<proteinExistence type="predicted"/>
<evidence type="ECO:0000259" key="2">
    <source>
        <dbReference type="Pfam" id="PF13439"/>
    </source>
</evidence>
<dbReference type="Pfam" id="PF13439">
    <property type="entry name" value="Glyco_transf_4"/>
    <property type="match status" value="1"/>
</dbReference>
<protein>
    <submittedName>
        <fullName evidence="3">Glycosyltransferase</fullName>
    </submittedName>
</protein>
<dbReference type="Gene3D" id="3.40.50.2000">
    <property type="entry name" value="Glycogen Phosphorylase B"/>
    <property type="match status" value="2"/>
</dbReference>
<organism evidence="3 4">
    <name type="scientific">Methanosarcina mazei SarPi</name>
    <dbReference type="NCBI Taxonomy" id="1434115"/>
    <lineage>
        <taxon>Archaea</taxon>
        <taxon>Methanobacteriati</taxon>
        <taxon>Methanobacteriota</taxon>
        <taxon>Stenosarchaea group</taxon>
        <taxon>Methanomicrobia</taxon>
        <taxon>Methanosarcinales</taxon>
        <taxon>Methanosarcinaceae</taxon>
        <taxon>Methanosarcina</taxon>
    </lineage>
</organism>
<dbReference type="RefSeq" id="WP_048042530.1">
    <property type="nucleotide sequence ID" value="NZ_CP009511.1"/>
</dbReference>
<reference evidence="3 4" key="1">
    <citation type="submission" date="2014-07" db="EMBL/GenBank/DDBJ databases">
        <title>Methanogenic archaea and the global carbon cycle.</title>
        <authorList>
            <person name="Henriksen J.R."/>
            <person name="Luke J."/>
            <person name="Reinhart S."/>
            <person name="Benedict M.N."/>
            <person name="Youngblut N.D."/>
            <person name="Metcalf M.E."/>
            <person name="Whitaker R.J."/>
            <person name="Metcalf W.W."/>
        </authorList>
    </citation>
    <scope>NUCLEOTIDE SEQUENCE [LARGE SCALE GENOMIC DNA]</scope>
    <source>
        <strain evidence="3 4">SarPi</strain>
    </source>
</reference>
<dbReference type="InterPro" id="IPR028098">
    <property type="entry name" value="Glyco_trans_4-like_N"/>
</dbReference>
<dbReference type="SUPFAM" id="SSF53756">
    <property type="entry name" value="UDP-Glycosyltransferase/glycogen phosphorylase"/>
    <property type="match status" value="1"/>
</dbReference>
<dbReference type="GO" id="GO:0016757">
    <property type="term" value="F:glycosyltransferase activity"/>
    <property type="evidence" value="ECO:0007669"/>
    <property type="project" value="InterPro"/>
</dbReference>
<feature type="domain" description="Glycosyl transferase family 1" evidence="1">
    <location>
        <begin position="196"/>
        <end position="338"/>
    </location>
</feature>
<sequence>MNLLSIYKSYYPESGGIQSVIKNISENFIEIGHIAKVICLTDKETINFETINGVEVFRVKDSSFKHLMDYSINFSNFFNDNKYLFDEADIINIHSYHSFFSWQLIRFLDKKGYGSKIVFTPHYEGIGFTPMKRFLHKIYKYIANSSFIIPEKIVCVSNFEKNNLCKSFSISLDKICVIPNGIKYPIPNRSVLKTISRDKIKLLYVGRIEEKKGIQYCLKAIRYFVDVYSLDIEFNIVGSGSFLTNLKDISENYRLNNVHFLGKVTDEELDNLYYNSDIFLLLSESEAYGIVVAESLAHGVITIISKSTALVEFLSENGCIGINYPPNHIELANLIYRLTLEEVVIGPFNKNKICSWNEVSRKYESMYRELINDGNFS</sequence>
<gene>
    <name evidence="3" type="ORF">MSMAP_0133</name>
</gene>
<dbReference type="CDD" id="cd03801">
    <property type="entry name" value="GT4_PimA-like"/>
    <property type="match status" value="1"/>
</dbReference>
<dbReference type="PANTHER" id="PTHR45871">
    <property type="entry name" value="N-ACETYLGLUCOSAMINYL-PHOSPHATIDYLINOSITOL BIOSYNTHETIC PROTEIN"/>
    <property type="match status" value="1"/>
</dbReference>
<dbReference type="PATRIC" id="fig|1434115.4.peg.155"/>
<dbReference type="GeneID" id="24863229"/>
<name>A0A0E3R8Q3_METMZ</name>
<accession>A0A0E3R8Q3</accession>
<evidence type="ECO:0000313" key="3">
    <source>
        <dbReference type="EMBL" id="AKB60118.1"/>
    </source>
</evidence>
<dbReference type="AlphaFoldDB" id="A0A0E3R8Q3"/>
<dbReference type="EMBL" id="CP009511">
    <property type="protein sequence ID" value="AKB60118.1"/>
    <property type="molecule type" value="Genomic_DNA"/>
</dbReference>
<dbReference type="Pfam" id="PF00534">
    <property type="entry name" value="Glycos_transf_1"/>
    <property type="match status" value="1"/>
</dbReference>
<dbReference type="Proteomes" id="UP000033116">
    <property type="component" value="Chromosome"/>
</dbReference>
<evidence type="ECO:0000313" key="4">
    <source>
        <dbReference type="Proteomes" id="UP000033116"/>
    </source>
</evidence>
<feature type="domain" description="Glycosyltransferase subfamily 4-like N-terminal" evidence="2">
    <location>
        <begin position="15"/>
        <end position="182"/>
    </location>
</feature>
<keyword evidence="3" id="KW-0808">Transferase</keyword>
<dbReference type="InterPro" id="IPR001296">
    <property type="entry name" value="Glyco_trans_1"/>
</dbReference>
<dbReference type="PANTHER" id="PTHR45871:SF1">
    <property type="entry name" value="PHOSPHATIDYLINOSITOL N-ACETYLGLUCOSAMINYLTRANSFERASE SUBUNIT A"/>
    <property type="match status" value="1"/>
</dbReference>
<evidence type="ECO:0000259" key="1">
    <source>
        <dbReference type="Pfam" id="PF00534"/>
    </source>
</evidence>